<proteinExistence type="predicted"/>
<dbReference type="SMR" id="A0A1S3XFJ4"/>
<dbReference type="RefSeq" id="XP_016438593.1">
    <property type="nucleotide sequence ID" value="XM_016583107.1"/>
</dbReference>
<dbReference type="InterPro" id="IPR043502">
    <property type="entry name" value="DNA/RNA_pol_sf"/>
</dbReference>
<dbReference type="InterPro" id="IPR043128">
    <property type="entry name" value="Rev_trsase/Diguanyl_cyclase"/>
</dbReference>
<dbReference type="STRING" id="4097.A0A1S3XFJ4"/>
<organism evidence="1">
    <name type="scientific">Nicotiana tabacum</name>
    <name type="common">Common tobacco</name>
    <dbReference type="NCBI Taxonomy" id="4097"/>
    <lineage>
        <taxon>Eukaryota</taxon>
        <taxon>Viridiplantae</taxon>
        <taxon>Streptophyta</taxon>
        <taxon>Embryophyta</taxon>
        <taxon>Tracheophyta</taxon>
        <taxon>Spermatophyta</taxon>
        <taxon>Magnoliopsida</taxon>
        <taxon>eudicotyledons</taxon>
        <taxon>Gunneridae</taxon>
        <taxon>Pentapetalae</taxon>
        <taxon>asterids</taxon>
        <taxon>lamiids</taxon>
        <taxon>Solanales</taxon>
        <taxon>Solanaceae</taxon>
        <taxon>Nicotianoideae</taxon>
        <taxon>Nicotianeae</taxon>
        <taxon>Nicotiana</taxon>
    </lineage>
</organism>
<dbReference type="AlphaFoldDB" id="A0A1S3XFJ4"/>
<dbReference type="Gene3D" id="3.30.70.270">
    <property type="match status" value="2"/>
</dbReference>
<dbReference type="PANTHER" id="PTHR34072">
    <property type="entry name" value="ENZYMATIC POLYPROTEIN-RELATED"/>
    <property type="match status" value="1"/>
</dbReference>
<name>A0A1S3XFJ4_TOBAC</name>
<accession>A0A1S3XFJ4</accession>
<dbReference type="OrthoDB" id="1432876at2759"/>
<dbReference type="FunFam" id="3.30.70.270:FF:000020">
    <property type="entry name" value="Transposon Tf2-6 polyprotein-like Protein"/>
    <property type="match status" value="1"/>
</dbReference>
<dbReference type="KEGG" id="nta:107764521"/>
<dbReference type="PANTHER" id="PTHR34072:SF57">
    <property type="entry name" value="RNA-DIRECTED DNA POLYMERASE"/>
    <property type="match status" value="1"/>
</dbReference>
<reference evidence="1" key="1">
    <citation type="submission" date="2025-08" db="UniProtKB">
        <authorList>
            <consortium name="RefSeq"/>
        </authorList>
    </citation>
    <scope>IDENTIFICATION</scope>
</reference>
<dbReference type="PaxDb" id="4097-A0A1S3XFJ4"/>
<protein>
    <submittedName>
        <fullName evidence="1">Uncharacterized protein</fullName>
    </submittedName>
</protein>
<dbReference type="SUPFAM" id="SSF56672">
    <property type="entry name" value="DNA/RNA polymerases"/>
    <property type="match status" value="1"/>
</dbReference>
<evidence type="ECO:0000313" key="1">
    <source>
        <dbReference type="RefSeq" id="XP_016438593.1"/>
    </source>
</evidence>
<feature type="non-terminal residue" evidence="1">
    <location>
        <position position="1"/>
    </location>
</feature>
<sequence length="229" mass="26811">GEEMNLVLNWKKCHFMVQEGIVLEHKVSKDGLEVDKAKIEAIDKPPPPISNKGVRSFLGHGSFYLRFIKDFFKISTPLCRLLEKDPPFQFDDDYLKAYEELKKRLMTAPTITTPDRKGTENHVVDHLSRLETRTHVDEEGEIKESFPDEKLLANTTGAAPWYTDNVNFIVSWVTPLELLPDGKRRFIHDVRFYLWDESFLFKHYVDHLLRRYVPEEEMKAILHDCHVSP</sequence>
<gene>
    <name evidence="1" type="primary">LOC107764521</name>
</gene>